<dbReference type="Gene3D" id="3.40.720.10">
    <property type="entry name" value="Alkaline Phosphatase, subunit A"/>
    <property type="match status" value="1"/>
</dbReference>
<dbReference type="GO" id="GO:0016788">
    <property type="term" value="F:hydrolase activity, acting on ester bonds"/>
    <property type="evidence" value="ECO:0007669"/>
    <property type="project" value="InterPro"/>
</dbReference>
<dbReference type="GO" id="GO:0009395">
    <property type="term" value="P:phospholipid catabolic process"/>
    <property type="evidence" value="ECO:0007669"/>
    <property type="project" value="TreeGrafter"/>
</dbReference>
<feature type="chain" id="PRO_5040495095" description="Acid phosphatase" evidence="3">
    <location>
        <begin position="17"/>
        <end position="509"/>
    </location>
</feature>
<dbReference type="InterPro" id="IPR017850">
    <property type="entry name" value="Alkaline_phosphatase_core_sf"/>
</dbReference>
<dbReference type="AlphaFoldDB" id="A0A9P6I8C1"/>
<evidence type="ECO:0000256" key="3">
    <source>
        <dbReference type="SAM" id="SignalP"/>
    </source>
</evidence>
<dbReference type="GeneID" id="62164418"/>
<evidence type="ECO:0000256" key="2">
    <source>
        <dbReference type="SAM" id="MobiDB-lite"/>
    </source>
</evidence>
<evidence type="ECO:0008006" key="6">
    <source>
        <dbReference type="Google" id="ProtNLM"/>
    </source>
</evidence>
<dbReference type="EMBL" id="JAATWM020000029">
    <property type="protein sequence ID" value="KAF9873895.1"/>
    <property type="molecule type" value="Genomic_DNA"/>
</dbReference>
<dbReference type="PANTHER" id="PTHR31956:SF15">
    <property type="entry name" value="ACID PHOSPHATASE PHOA"/>
    <property type="match status" value="1"/>
</dbReference>
<protein>
    <recommendedName>
        <fullName evidence="6">Acid phosphatase</fullName>
    </recommendedName>
</protein>
<dbReference type="RefSeq" id="XP_038743356.1">
    <property type="nucleotide sequence ID" value="XM_038891344.1"/>
</dbReference>
<reference evidence="4" key="1">
    <citation type="submission" date="2020-03" db="EMBL/GenBank/DDBJ databases">
        <authorList>
            <person name="He L."/>
        </authorList>
    </citation>
    <scope>NUCLEOTIDE SEQUENCE</scope>
    <source>
        <strain evidence="4">CkLH20</strain>
    </source>
</reference>
<keyword evidence="3" id="KW-0732">Signal</keyword>
<comment type="caution">
    <text evidence="4">The sequence shown here is derived from an EMBL/GenBank/DDBJ whole genome shotgun (WGS) entry which is preliminary data.</text>
</comment>
<feature type="compositionally biased region" description="Basic and acidic residues" evidence="2">
    <location>
        <begin position="27"/>
        <end position="49"/>
    </location>
</feature>
<dbReference type="InterPro" id="IPR007312">
    <property type="entry name" value="Phosphoesterase"/>
</dbReference>
<dbReference type="Proteomes" id="UP000781932">
    <property type="component" value="Unassembled WGS sequence"/>
</dbReference>
<dbReference type="PANTHER" id="PTHR31956">
    <property type="entry name" value="NON-SPECIFIC PHOSPHOLIPASE C4-RELATED"/>
    <property type="match status" value="1"/>
</dbReference>
<organism evidence="4 5">
    <name type="scientific">Colletotrichum karsti</name>
    <dbReference type="NCBI Taxonomy" id="1095194"/>
    <lineage>
        <taxon>Eukaryota</taxon>
        <taxon>Fungi</taxon>
        <taxon>Dikarya</taxon>
        <taxon>Ascomycota</taxon>
        <taxon>Pezizomycotina</taxon>
        <taxon>Sordariomycetes</taxon>
        <taxon>Hypocreomycetidae</taxon>
        <taxon>Glomerellales</taxon>
        <taxon>Glomerellaceae</taxon>
        <taxon>Colletotrichum</taxon>
        <taxon>Colletotrichum boninense species complex</taxon>
    </lineage>
</organism>
<sequence length="509" mass="55217">MVRMLAVLAAASFAAAVPTSCGGASKGDAHDNDHGYDHGKGNHKDHDNDNGNDWGKGGHGHGNGNGGDWGHGKDHGNGNGHGGGWYSVTATSASATPVNTAADIQYTSTASADVAAAAATAKTESPTSNVEGKVFNRIMQVYLETTAYNNSIADPNCQALINQGILLTNMYGIGTPSQPNYVAPASGDDFGTNSDSFLLVDRNVSTIVDLLEDKGISWGDYNEGLPYTGFEGFEYDNPEEGNYARKHNLLVRFDSVTLNEDRLAKVKNLTLFYDDLENDSLPQWLFVTPNLYNNGHDTNISVSCDWTRNFVEPLLSDPKFNDGKTLIYITWQANGQYPLERNHVAGILLGSAVPKDLVGTKDDAFYNHYSELSSVQANWGLHTLGRWDVGANVWNFVGSKTGDKIREWSTKIAGDSFANYYWNQSYGGVFSSAENTSHLYVAPNLNILGGGYRTILPAIARLWAGSSLPDYYRDIIELPDAFHPPKGYEVPIGLQPAEPITTPIRVYPA</sequence>
<name>A0A9P6I8C1_9PEZI</name>
<feature type="signal peptide" evidence="3">
    <location>
        <begin position="1"/>
        <end position="16"/>
    </location>
</feature>
<feature type="region of interest" description="Disordered" evidence="2">
    <location>
        <begin position="19"/>
        <end position="76"/>
    </location>
</feature>
<proteinExistence type="predicted"/>
<gene>
    <name evidence="4" type="ORF">CkaCkLH20_08629</name>
</gene>
<reference evidence="4" key="2">
    <citation type="submission" date="2020-11" db="EMBL/GenBank/DDBJ databases">
        <title>Whole genome sequencing of Colletotrichum sp.</title>
        <authorList>
            <person name="Li H."/>
        </authorList>
    </citation>
    <scope>NUCLEOTIDE SEQUENCE</scope>
    <source>
        <strain evidence="4">CkLH20</strain>
    </source>
</reference>
<accession>A0A9P6I8C1</accession>
<dbReference type="Pfam" id="PF04185">
    <property type="entry name" value="Phosphoesterase"/>
    <property type="match status" value="1"/>
</dbReference>
<dbReference type="OrthoDB" id="5135119at2759"/>
<feature type="compositionally biased region" description="Gly residues" evidence="2">
    <location>
        <begin position="54"/>
        <end position="69"/>
    </location>
</feature>
<keyword evidence="5" id="KW-1185">Reference proteome</keyword>
<evidence type="ECO:0000313" key="5">
    <source>
        <dbReference type="Proteomes" id="UP000781932"/>
    </source>
</evidence>
<keyword evidence="1" id="KW-0378">Hydrolase</keyword>
<evidence type="ECO:0000256" key="1">
    <source>
        <dbReference type="ARBA" id="ARBA00022801"/>
    </source>
</evidence>
<evidence type="ECO:0000313" key="4">
    <source>
        <dbReference type="EMBL" id="KAF9873895.1"/>
    </source>
</evidence>